<comment type="caution">
    <text evidence="1">The sequence shown here is derived from an EMBL/GenBank/DDBJ whole genome shotgun (WGS) entry which is preliminary data.</text>
</comment>
<accession>A0ACC0BG53</accession>
<evidence type="ECO:0000313" key="2">
    <source>
        <dbReference type="Proteomes" id="UP001060085"/>
    </source>
</evidence>
<name>A0ACC0BG53_CATRO</name>
<protein>
    <submittedName>
        <fullName evidence="1">Uncharacterized protein</fullName>
    </submittedName>
</protein>
<dbReference type="Proteomes" id="UP001060085">
    <property type="component" value="Linkage Group LG03"/>
</dbReference>
<reference evidence="2" key="1">
    <citation type="journal article" date="2023" name="Nat. Plants">
        <title>Single-cell RNA sequencing provides a high-resolution roadmap for understanding the multicellular compartmentation of specialized metabolism.</title>
        <authorList>
            <person name="Sun S."/>
            <person name="Shen X."/>
            <person name="Li Y."/>
            <person name="Li Y."/>
            <person name="Wang S."/>
            <person name="Li R."/>
            <person name="Zhang H."/>
            <person name="Shen G."/>
            <person name="Guo B."/>
            <person name="Wei J."/>
            <person name="Xu J."/>
            <person name="St-Pierre B."/>
            <person name="Chen S."/>
            <person name="Sun C."/>
        </authorList>
    </citation>
    <scope>NUCLEOTIDE SEQUENCE [LARGE SCALE GENOMIC DNA]</scope>
</reference>
<sequence length="142" mass="16082">MKVNTYLIVTRYLRSRTSDRQPYVTFACERGGTNKSRTKPIVDDEEEEIPIKRQSPYGTKKCGCPFKLKGKQMATKIIQRPYQDEEENDAWAKHVCSPKLLSMSIIGILCNVCQILSIYTTSGVGDTQVALNNPNQLVPRIL</sequence>
<proteinExistence type="predicted"/>
<organism evidence="1 2">
    <name type="scientific">Catharanthus roseus</name>
    <name type="common">Madagascar periwinkle</name>
    <name type="synonym">Vinca rosea</name>
    <dbReference type="NCBI Taxonomy" id="4058"/>
    <lineage>
        <taxon>Eukaryota</taxon>
        <taxon>Viridiplantae</taxon>
        <taxon>Streptophyta</taxon>
        <taxon>Embryophyta</taxon>
        <taxon>Tracheophyta</taxon>
        <taxon>Spermatophyta</taxon>
        <taxon>Magnoliopsida</taxon>
        <taxon>eudicotyledons</taxon>
        <taxon>Gunneridae</taxon>
        <taxon>Pentapetalae</taxon>
        <taxon>asterids</taxon>
        <taxon>lamiids</taxon>
        <taxon>Gentianales</taxon>
        <taxon>Apocynaceae</taxon>
        <taxon>Rauvolfioideae</taxon>
        <taxon>Vinceae</taxon>
        <taxon>Catharanthinae</taxon>
        <taxon>Catharanthus</taxon>
    </lineage>
</organism>
<gene>
    <name evidence="1" type="ORF">M9H77_11981</name>
</gene>
<dbReference type="EMBL" id="CM044703">
    <property type="protein sequence ID" value="KAI5671617.1"/>
    <property type="molecule type" value="Genomic_DNA"/>
</dbReference>
<evidence type="ECO:0000313" key="1">
    <source>
        <dbReference type="EMBL" id="KAI5671617.1"/>
    </source>
</evidence>
<keyword evidence="2" id="KW-1185">Reference proteome</keyword>